<feature type="chain" id="PRO_5039947714" evidence="1">
    <location>
        <begin position="16"/>
        <end position="56"/>
    </location>
</feature>
<evidence type="ECO:0000313" key="3">
    <source>
        <dbReference type="Proteomes" id="UP000215914"/>
    </source>
</evidence>
<proteinExistence type="predicted"/>
<gene>
    <name evidence="2" type="ORF">HanXRQr2_Chr17g0785171</name>
</gene>
<comment type="caution">
    <text evidence="2">The sequence shown here is derived from an EMBL/GenBank/DDBJ whole genome shotgun (WGS) entry which is preliminary data.</text>
</comment>
<protein>
    <submittedName>
        <fullName evidence="2">Uncharacterized protein</fullName>
    </submittedName>
</protein>
<keyword evidence="3" id="KW-1185">Reference proteome</keyword>
<reference evidence="2" key="1">
    <citation type="journal article" date="2017" name="Nature">
        <title>The sunflower genome provides insights into oil metabolism, flowering and Asterid evolution.</title>
        <authorList>
            <person name="Badouin H."/>
            <person name="Gouzy J."/>
            <person name="Grassa C.J."/>
            <person name="Murat F."/>
            <person name="Staton S.E."/>
            <person name="Cottret L."/>
            <person name="Lelandais-Briere C."/>
            <person name="Owens G.L."/>
            <person name="Carrere S."/>
            <person name="Mayjonade B."/>
            <person name="Legrand L."/>
            <person name="Gill N."/>
            <person name="Kane N.C."/>
            <person name="Bowers J.E."/>
            <person name="Hubner S."/>
            <person name="Bellec A."/>
            <person name="Berard A."/>
            <person name="Berges H."/>
            <person name="Blanchet N."/>
            <person name="Boniface M.C."/>
            <person name="Brunel D."/>
            <person name="Catrice O."/>
            <person name="Chaidir N."/>
            <person name="Claudel C."/>
            <person name="Donnadieu C."/>
            <person name="Faraut T."/>
            <person name="Fievet G."/>
            <person name="Helmstetter N."/>
            <person name="King M."/>
            <person name="Knapp S.J."/>
            <person name="Lai Z."/>
            <person name="Le Paslier M.C."/>
            <person name="Lippi Y."/>
            <person name="Lorenzon L."/>
            <person name="Mandel J.R."/>
            <person name="Marage G."/>
            <person name="Marchand G."/>
            <person name="Marquand E."/>
            <person name="Bret-Mestries E."/>
            <person name="Morien E."/>
            <person name="Nambeesan S."/>
            <person name="Nguyen T."/>
            <person name="Pegot-Espagnet P."/>
            <person name="Pouilly N."/>
            <person name="Raftis F."/>
            <person name="Sallet E."/>
            <person name="Schiex T."/>
            <person name="Thomas J."/>
            <person name="Vandecasteele C."/>
            <person name="Vares D."/>
            <person name="Vear F."/>
            <person name="Vautrin S."/>
            <person name="Crespi M."/>
            <person name="Mangin B."/>
            <person name="Burke J.M."/>
            <person name="Salse J."/>
            <person name="Munos S."/>
            <person name="Vincourt P."/>
            <person name="Rieseberg L.H."/>
            <person name="Langlade N.B."/>
        </authorList>
    </citation>
    <scope>NUCLEOTIDE SEQUENCE</scope>
    <source>
        <tissue evidence="2">Leaves</tissue>
    </source>
</reference>
<dbReference type="EMBL" id="MNCJ02000332">
    <property type="protein sequence ID" value="KAF5753890.1"/>
    <property type="molecule type" value="Genomic_DNA"/>
</dbReference>
<reference evidence="2" key="2">
    <citation type="submission" date="2020-06" db="EMBL/GenBank/DDBJ databases">
        <title>Helianthus annuus Genome sequencing and assembly Release 2.</title>
        <authorList>
            <person name="Gouzy J."/>
            <person name="Langlade N."/>
            <person name="Munos S."/>
        </authorList>
    </citation>
    <scope>NUCLEOTIDE SEQUENCE</scope>
    <source>
        <tissue evidence="2">Leaves</tissue>
    </source>
</reference>
<feature type="signal peptide" evidence="1">
    <location>
        <begin position="1"/>
        <end position="15"/>
    </location>
</feature>
<sequence length="56" mass="6353">MICLSIACAASFILGWYLTILPSEECSFEITSSSLYLRFLFPSVMRRVLSFCCCTK</sequence>
<name>A0A9K3DFA2_HELAN</name>
<evidence type="ECO:0000313" key="2">
    <source>
        <dbReference type="EMBL" id="KAF5753890.1"/>
    </source>
</evidence>
<dbReference type="AlphaFoldDB" id="A0A9K3DFA2"/>
<accession>A0A9K3DFA2</accession>
<evidence type="ECO:0000256" key="1">
    <source>
        <dbReference type="SAM" id="SignalP"/>
    </source>
</evidence>
<organism evidence="2 3">
    <name type="scientific">Helianthus annuus</name>
    <name type="common">Common sunflower</name>
    <dbReference type="NCBI Taxonomy" id="4232"/>
    <lineage>
        <taxon>Eukaryota</taxon>
        <taxon>Viridiplantae</taxon>
        <taxon>Streptophyta</taxon>
        <taxon>Embryophyta</taxon>
        <taxon>Tracheophyta</taxon>
        <taxon>Spermatophyta</taxon>
        <taxon>Magnoliopsida</taxon>
        <taxon>eudicotyledons</taxon>
        <taxon>Gunneridae</taxon>
        <taxon>Pentapetalae</taxon>
        <taxon>asterids</taxon>
        <taxon>campanulids</taxon>
        <taxon>Asterales</taxon>
        <taxon>Asteraceae</taxon>
        <taxon>Asteroideae</taxon>
        <taxon>Heliantheae alliance</taxon>
        <taxon>Heliantheae</taxon>
        <taxon>Helianthus</taxon>
    </lineage>
</organism>
<keyword evidence="1" id="KW-0732">Signal</keyword>
<dbReference type="Proteomes" id="UP000215914">
    <property type="component" value="Unassembled WGS sequence"/>
</dbReference>
<dbReference type="Gramene" id="mRNA:HanXRQr2_Chr17g0785171">
    <property type="protein sequence ID" value="CDS:HanXRQr2_Chr17g0785171.1"/>
    <property type="gene ID" value="HanXRQr2_Chr17g0785171"/>
</dbReference>